<name>A0A0H5QP64_9EUKA</name>
<organism evidence="1">
    <name type="scientific">Spongospora subterranea</name>
    <dbReference type="NCBI Taxonomy" id="70186"/>
    <lineage>
        <taxon>Eukaryota</taxon>
        <taxon>Sar</taxon>
        <taxon>Rhizaria</taxon>
        <taxon>Endomyxa</taxon>
        <taxon>Phytomyxea</taxon>
        <taxon>Plasmodiophorida</taxon>
        <taxon>Plasmodiophoridae</taxon>
        <taxon>Spongospora</taxon>
    </lineage>
</organism>
<protein>
    <submittedName>
        <fullName evidence="1">Uncharacterized protein</fullName>
    </submittedName>
</protein>
<reference evidence="1" key="1">
    <citation type="submission" date="2015-04" db="EMBL/GenBank/DDBJ databases">
        <title>The genome sequence of the plant pathogenic Rhizarian Plasmodiophora brassicae reveals insights in its biotrophic life cycle and the origin of chitin synthesis.</title>
        <authorList>
            <person name="Schwelm A."/>
            <person name="Fogelqvist J."/>
            <person name="Knaust A."/>
            <person name="Julke S."/>
            <person name="Lilja T."/>
            <person name="Dhandapani V."/>
            <person name="Bonilla-Rosso G."/>
            <person name="Karlsson M."/>
            <person name="Shevchenko A."/>
            <person name="Choi S.R."/>
            <person name="Kim H.G."/>
            <person name="Park J.Y."/>
            <person name="Lim Y.P."/>
            <person name="Ludwig-Muller J."/>
            <person name="Dixelius C."/>
        </authorList>
    </citation>
    <scope>NUCLEOTIDE SEQUENCE</scope>
    <source>
        <tissue evidence="1">Potato root galls</tissue>
    </source>
</reference>
<evidence type="ECO:0000313" key="1">
    <source>
        <dbReference type="EMBL" id="CRZ03813.1"/>
    </source>
</evidence>
<sequence>DELETFSTWIYPNEGQEYIDNVALKLWLSQLPEPVKWSSLPKSFQLSLQQKVKTESIRDWVERDEQRAMIKHHNALIDGIKIWMSQWDPSSDWNTIPQETKTMLMEKARLIHPKEWSDDEFLQFWPSISPCDFIGKMTVFMKRWLLKLNIPVVWDEIELKPQRKLIFGLWDRKIWGDKGPTQDLFPPTTEGKVQKWISQWEPAVNYDGIKSKVLEWEQLAAETPVETWGVEQLVKFWRHLYPANDRPPVNTVLINR</sequence>
<dbReference type="AlphaFoldDB" id="A0A0H5QP64"/>
<feature type="non-terminal residue" evidence="1">
    <location>
        <position position="256"/>
    </location>
</feature>
<proteinExistence type="predicted"/>
<feature type="non-terminal residue" evidence="1">
    <location>
        <position position="1"/>
    </location>
</feature>
<dbReference type="EMBL" id="HACM01003371">
    <property type="protein sequence ID" value="CRZ03813.1"/>
    <property type="molecule type" value="Transcribed_RNA"/>
</dbReference>
<accession>A0A0H5QP64</accession>